<evidence type="ECO:0000313" key="3">
    <source>
        <dbReference type="Proteomes" id="UP001396334"/>
    </source>
</evidence>
<reference evidence="2 3" key="1">
    <citation type="journal article" date="2024" name="G3 (Bethesda)">
        <title>Genome assembly of Hibiscus sabdariffa L. provides insights into metabolisms of medicinal natural products.</title>
        <authorList>
            <person name="Kim T."/>
        </authorList>
    </citation>
    <scope>NUCLEOTIDE SEQUENCE [LARGE SCALE GENOMIC DNA]</scope>
    <source>
        <strain evidence="2">TK-2024</strain>
        <tissue evidence="2">Old leaves</tissue>
    </source>
</reference>
<sequence length="113" mass="12394">MTFRSNRSRRTSNSKAQIPAGKGSKLDINKHSTVMVSENFDSNTQAISRSPLTHTAPIIITSSGRPPDPTTHGVTLSANIQQSNENINMLHNKDIRLNESSLPTEPQDALMLQ</sequence>
<organism evidence="2 3">
    <name type="scientific">Hibiscus sabdariffa</name>
    <name type="common">roselle</name>
    <dbReference type="NCBI Taxonomy" id="183260"/>
    <lineage>
        <taxon>Eukaryota</taxon>
        <taxon>Viridiplantae</taxon>
        <taxon>Streptophyta</taxon>
        <taxon>Embryophyta</taxon>
        <taxon>Tracheophyta</taxon>
        <taxon>Spermatophyta</taxon>
        <taxon>Magnoliopsida</taxon>
        <taxon>eudicotyledons</taxon>
        <taxon>Gunneridae</taxon>
        <taxon>Pentapetalae</taxon>
        <taxon>rosids</taxon>
        <taxon>malvids</taxon>
        <taxon>Malvales</taxon>
        <taxon>Malvaceae</taxon>
        <taxon>Malvoideae</taxon>
        <taxon>Hibiscus</taxon>
    </lineage>
</organism>
<dbReference type="Proteomes" id="UP001396334">
    <property type="component" value="Unassembled WGS sequence"/>
</dbReference>
<accession>A0ABR2SKA8</accession>
<feature type="compositionally biased region" description="Basic residues" evidence="1">
    <location>
        <begin position="1"/>
        <end position="12"/>
    </location>
</feature>
<feature type="region of interest" description="Disordered" evidence="1">
    <location>
        <begin position="1"/>
        <end position="26"/>
    </location>
</feature>
<name>A0ABR2SKA8_9ROSI</name>
<evidence type="ECO:0000313" key="2">
    <source>
        <dbReference type="EMBL" id="KAK9025446.1"/>
    </source>
</evidence>
<dbReference type="EMBL" id="JBBPBN010000013">
    <property type="protein sequence ID" value="KAK9025446.1"/>
    <property type="molecule type" value="Genomic_DNA"/>
</dbReference>
<gene>
    <name evidence="2" type="ORF">V6N11_038313</name>
</gene>
<proteinExistence type="predicted"/>
<comment type="caution">
    <text evidence="2">The sequence shown here is derived from an EMBL/GenBank/DDBJ whole genome shotgun (WGS) entry which is preliminary data.</text>
</comment>
<keyword evidence="3" id="KW-1185">Reference proteome</keyword>
<evidence type="ECO:0000256" key="1">
    <source>
        <dbReference type="SAM" id="MobiDB-lite"/>
    </source>
</evidence>
<protein>
    <submittedName>
        <fullName evidence="2">Uncharacterized protein</fullName>
    </submittedName>
</protein>